<dbReference type="InParanoid" id="A0A7I4AQS9"/>
<dbReference type="Gramene" id="Pp3c14_3259V3.2">
    <property type="protein sequence ID" value="Pp3c14_3259V3.2"/>
    <property type="gene ID" value="Pp3c14_3259"/>
</dbReference>
<keyword evidence="1" id="KW-0732">Signal</keyword>
<proteinExistence type="predicted"/>
<dbReference type="EnsemblPlants" id="Pp3c14_3259V3.2">
    <property type="protein sequence ID" value="Pp3c14_3259V3.2"/>
    <property type="gene ID" value="Pp3c14_3259"/>
</dbReference>
<reference evidence="2 3" key="1">
    <citation type="journal article" date="2008" name="Science">
        <title>The Physcomitrella genome reveals evolutionary insights into the conquest of land by plants.</title>
        <authorList>
            <person name="Rensing S."/>
            <person name="Lang D."/>
            <person name="Zimmer A."/>
            <person name="Terry A."/>
            <person name="Salamov A."/>
            <person name="Shapiro H."/>
            <person name="Nishiyama T."/>
            <person name="Perroud P.-F."/>
            <person name="Lindquist E."/>
            <person name="Kamisugi Y."/>
            <person name="Tanahashi T."/>
            <person name="Sakakibara K."/>
            <person name="Fujita T."/>
            <person name="Oishi K."/>
            <person name="Shin-I T."/>
            <person name="Kuroki Y."/>
            <person name="Toyoda A."/>
            <person name="Suzuki Y."/>
            <person name="Hashimoto A."/>
            <person name="Yamaguchi K."/>
            <person name="Sugano A."/>
            <person name="Kohara Y."/>
            <person name="Fujiyama A."/>
            <person name="Anterola A."/>
            <person name="Aoki S."/>
            <person name="Ashton N."/>
            <person name="Barbazuk W.B."/>
            <person name="Barker E."/>
            <person name="Bennetzen J."/>
            <person name="Bezanilla M."/>
            <person name="Blankenship R."/>
            <person name="Cho S.H."/>
            <person name="Dutcher S."/>
            <person name="Estelle M."/>
            <person name="Fawcett J.A."/>
            <person name="Gundlach H."/>
            <person name="Hanada K."/>
            <person name="Heyl A."/>
            <person name="Hicks K.A."/>
            <person name="Hugh J."/>
            <person name="Lohr M."/>
            <person name="Mayer K."/>
            <person name="Melkozernov A."/>
            <person name="Murata T."/>
            <person name="Nelson D."/>
            <person name="Pils B."/>
            <person name="Prigge M."/>
            <person name="Reiss B."/>
            <person name="Renner T."/>
            <person name="Rombauts S."/>
            <person name="Rushton P."/>
            <person name="Sanderfoot A."/>
            <person name="Schween G."/>
            <person name="Shiu S.-H."/>
            <person name="Stueber K."/>
            <person name="Theodoulou F.L."/>
            <person name="Tu H."/>
            <person name="Van de Peer Y."/>
            <person name="Verrier P.J."/>
            <person name="Waters E."/>
            <person name="Wood A."/>
            <person name="Yang L."/>
            <person name="Cove D."/>
            <person name="Cuming A."/>
            <person name="Hasebe M."/>
            <person name="Lucas S."/>
            <person name="Mishler D.B."/>
            <person name="Reski R."/>
            <person name="Grigoriev I."/>
            <person name="Quatrano R.S."/>
            <person name="Boore J.L."/>
        </authorList>
    </citation>
    <scope>NUCLEOTIDE SEQUENCE [LARGE SCALE GENOMIC DNA]</scope>
    <source>
        <strain evidence="2 3">cv. Gransden 2004</strain>
    </source>
</reference>
<feature type="signal peptide" evidence="1">
    <location>
        <begin position="1"/>
        <end position="28"/>
    </location>
</feature>
<reference evidence="2 3" key="2">
    <citation type="journal article" date="2018" name="Plant J.">
        <title>The Physcomitrella patens chromosome-scale assembly reveals moss genome structure and evolution.</title>
        <authorList>
            <person name="Lang D."/>
            <person name="Ullrich K.K."/>
            <person name="Murat F."/>
            <person name="Fuchs J."/>
            <person name="Jenkins J."/>
            <person name="Haas F.B."/>
            <person name="Piednoel M."/>
            <person name="Gundlach H."/>
            <person name="Van Bel M."/>
            <person name="Meyberg R."/>
            <person name="Vives C."/>
            <person name="Morata J."/>
            <person name="Symeonidi A."/>
            <person name="Hiss M."/>
            <person name="Muchero W."/>
            <person name="Kamisugi Y."/>
            <person name="Saleh O."/>
            <person name="Blanc G."/>
            <person name="Decker E.L."/>
            <person name="van Gessel N."/>
            <person name="Grimwood J."/>
            <person name="Hayes R.D."/>
            <person name="Graham S.W."/>
            <person name="Gunter L.E."/>
            <person name="McDaniel S.F."/>
            <person name="Hoernstein S.N.W."/>
            <person name="Larsson A."/>
            <person name="Li F.W."/>
            <person name="Perroud P.F."/>
            <person name="Phillips J."/>
            <person name="Ranjan P."/>
            <person name="Rokshar D.S."/>
            <person name="Rothfels C.J."/>
            <person name="Schneider L."/>
            <person name="Shu S."/>
            <person name="Stevenson D.W."/>
            <person name="Thummler F."/>
            <person name="Tillich M."/>
            <person name="Villarreal Aguilar J.C."/>
            <person name="Widiez T."/>
            <person name="Wong G.K."/>
            <person name="Wymore A."/>
            <person name="Zhang Y."/>
            <person name="Zimmer A.D."/>
            <person name="Quatrano R.S."/>
            <person name="Mayer K.F.X."/>
            <person name="Goodstein D."/>
            <person name="Casacuberta J.M."/>
            <person name="Vandepoele K."/>
            <person name="Reski R."/>
            <person name="Cuming A.C."/>
            <person name="Tuskan G.A."/>
            <person name="Maumus F."/>
            <person name="Salse J."/>
            <person name="Schmutz J."/>
            <person name="Rensing S.A."/>
        </authorList>
    </citation>
    <scope>NUCLEOTIDE SEQUENCE [LARGE SCALE GENOMIC DNA]</scope>
    <source>
        <strain evidence="2 3">cv. Gransden 2004</strain>
    </source>
</reference>
<keyword evidence="3" id="KW-1185">Reference proteome</keyword>
<dbReference type="EMBL" id="ABEU02000014">
    <property type="status" value="NOT_ANNOTATED_CDS"/>
    <property type="molecule type" value="Genomic_DNA"/>
</dbReference>
<organism evidence="2 3">
    <name type="scientific">Physcomitrium patens</name>
    <name type="common">Spreading-leaved earth moss</name>
    <name type="synonym">Physcomitrella patens</name>
    <dbReference type="NCBI Taxonomy" id="3218"/>
    <lineage>
        <taxon>Eukaryota</taxon>
        <taxon>Viridiplantae</taxon>
        <taxon>Streptophyta</taxon>
        <taxon>Embryophyta</taxon>
        <taxon>Bryophyta</taxon>
        <taxon>Bryophytina</taxon>
        <taxon>Bryopsida</taxon>
        <taxon>Funariidae</taxon>
        <taxon>Funariales</taxon>
        <taxon>Funariaceae</taxon>
        <taxon>Physcomitrium</taxon>
    </lineage>
</organism>
<dbReference type="Proteomes" id="UP000006727">
    <property type="component" value="Chromosome 14"/>
</dbReference>
<dbReference type="AlphaFoldDB" id="A0A7I4AQS9"/>
<reference evidence="2" key="3">
    <citation type="submission" date="2020-12" db="UniProtKB">
        <authorList>
            <consortium name="EnsemblPlants"/>
        </authorList>
    </citation>
    <scope>IDENTIFICATION</scope>
</reference>
<feature type="chain" id="PRO_5029618626" evidence="1">
    <location>
        <begin position="29"/>
        <end position="83"/>
    </location>
</feature>
<evidence type="ECO:0000256" key="1">
    <source>
        <dbReference type="SAM" id="SignalP"/>
    </source>
</evidence>
<evidence type="ECO:0000313" key="3">
    <source>
        <dbReference type="Proteomes" id="UP000006727"/>
    </source>
</evidence>
<protein>
    <submittedName>
        <fullName evidence="2">Uncharacterized protein</fullName>
    </submittedName>
</protein>
<accession>A0A7I4AQS9</accession>
<sequence length="83" mass="9239">MASFALRCTWVMTGLLMLSADSFGSVHGLRTRQHTIHKLHADDSMPRNLVVTVRHLKTSLSTSMSDAAYIHPVDLSILRMLCS</sequence>
<name>A0A7I4AQS9_PHYPA</name>
<evidence type="ECO:0000313" key="2">
    <source>
        <dbReference type="EnsemblPlants" id="Pp3c14_3259V3.2"/>
    </source>
</evidence>